<accession>A0A383DCN4</accession>
<dbReference type="GO" id="GO:0016627">
    <property type="term" value="F:oxidoreductase activity, acting on the CH-CH group of donors"/>
    <property type="evidence" value="ECO:0007669"/>
    <property type="project" value="InterPro"/>
</dbReference>
<dbReference type="Gene3D" id="2.40.110.10">
    <property type="entry name" value="Butyryl-CoA Dehydrogenase, subunit A, domain 2"/>
    <property type="match status" value="1"/>
</dbReference>
<dbReference type="GO" id="GO:0050660">
    <property type="term" value="F:flavin adenine dinucleotide binding"/>
    <property type="evidence" value="ECO:0007669"/>
    <property type="project" value="InterPro"/>
</dbReference>
<feature type="non-terminal residue" evidence="2">
    <location>
        <position position="196"/>
    </location>
</feature>
<reference evidence="2" key="1">
    <citation type="submission" date="2018-05" db="EMBL/GenBank/DDBJ databases">
        <authorList>
            <person name="Lanie J.A."/>
            <person name="Ng W.-L."/>
            <person name="Kazmierczak K.M."/>
            <person name="Andrzejewski T.M."/>
            <person name="Davidsen T.M."/>
            <person name="Wayne K.J."/>
            <person name="Tettelin H."/>
            <person name="Glass J.I."/>
            <person name="Rusch D."/>
            <person name="Podicherti R."/>
            <person name="Tsui H.-C.T."/>
            <person name="Winkler M.E."/>
        </authorList>
    </citation>
    <scope>NUCLEOTIDE SEQUENCE</scope>
</reference>
<evidence type="ECO:0000259" key="1">
    <source>
        <dbReference type="Pfam" id="PF02771"/>
    </source>
</evidence>
<organism evidence="2">
    <name type="scientific">marine metagenome</name>
    <dbReference type="NCBI Taxonomy" id="408172"/>
    <lineage>
        <taxon>unclassified sequences</taxon>
        <taxon>metagenomes</taxon>
        <taxon>ecological metagenomes</taxon>
    </lineage>
</organism>
<evidence type="ECO:0000313" key="2">
    <source>
        <dbReference type="EMBL" id="SVE42131.1"/>
    </source>
</evidence>
<proteinExistence type="predicted"/>
<name>A0A383DCN4_9ZZZZ</name>
<dbReference type="InterPro" id="IPR009100">
    <property type="entry name" value="AcylCoA_DH/oxidase_NM_dom_sf"/>
</dbReference>
<dbReference type="InterPro" id="IPR013786">
    <property type="entry name" value="AcylCoA_DH/ox_N"/>
</dbReference>
<dbReference type="Pfam" id="PF02771">
    <property type="entry name" value="Acyl-CoA_dh_N"/>
    <property type="match status" value="1"/>
</dbReference>
<protein>
    <recommendedName>
        <fullName evidence="1">Acyl-CoA dehydrogenase/oxidase N-terminal domain-containing protein</fullName>
    </recommendedName>
</protein>
<feature type="domain" description="Acyl-CoA dehydrogenase/oxidase N-terminal" evidence="1">
    <location>
        <begin position="40"/>
        <end position="158"/>
    </location>
</feature>
<dbReference type="InterPro" id="IPR052166">
    <property type="entry name" value="Diverse_Acyl-CoA_DH"/>
</dbReference>
<dbReference type="EMBL" id="UINC01216122">
    <property type="protein sequence ID" value="SVE42131.1"/>
    <property type="molecule type" value="Genomic_DNA"/>
</dbReference>
<dbReference type="SUPFAM" id="SSF56645">
    <property type="entry name" value="Acyl-CoA dehydrogenase NM domain-like"/>
    <property type="match status" value="1"/>
</dbReference>
<dbReference type="PANTHER" id="PTHR42803:SF1">
    <property type="entry name" value="BROAD-SPECIFICITY LINEAR ACYL-COA DEHYDROGENASE FADE5"/>
    <property type="match status" value="1"/>
</dbReference>
<dbReference type="AlphaFoldDB" id="A0A383DCN4"/>
<dbReference type="InterPro" id="IPR046373">
    <property type="entry name" value="Acyl-CoA_Oxase/DH_mid-dom_sf"/>
</dbReference>
<dbReference type="Gene3D" id="1.10.540.10">
    <property type="entry name" value="Acyl-CoA dehydrogenase/oxidase, N-terminal domain"/>
    <property type="match status" value="1"/>
</dbReference>
<dbReference type="PANTHER" id="PTHR42803">
    <property type="entry name" value="ACYL-COA DEHYDROGENASE"/>
    <property type="match status" value="1"/>
</dbReference>
<dbReference type="InterPro" id="IPR037069">
    <property type="entry name" value="AcylCoA_DH/ox_N_sf"/>
</dbReference>
<gene>
    <name evidence="2" type="ORF">METZ01_LOCUS494985</name>
</gene>
<sequence length="196" mass="22110">MPQYKTPKREYEFILREVLNVENELKNYKGFEEATWDMIEMICDQYATIAEEYWLPSNRDSDEIGAKFDNGNVTLPPSMKKAADVVIDSGLTALFGHQEYGGMEFPTVFSVLADEISCATNMSLGIYIGLTKGAYHCIYNHGSAELKDTYLPRFLTGEWFGTMCLTEAHCGTDLGLIRTKATPIEDDVYKLNGQKI</sequence>